<dbReference type="OrthoDB" id="5835829at2759"/>
<evidence type="ECO:0000256" key="1">
    <source>
        <dbReference type="ARBA" id="ARBA00009995"/>
    </source>
</evidence>
<comment type="similarity">
    <text evidence="1 4">Belongs to the UDP-glycosyltransferase family.</text>
</comment>
<comment type="subcellular location">
    <subcellularLocation>
        <location evidence="5">Membrane</location>
        <topology evidence="5">Single-pass membrane protein</topology>
    </subcellularLocation>
</comment>
<feature type="signal peptide" evidence="5">
    <location>
        <begin position="1"/>
        <end position="16"/>
    </location>
</feature>
<keyword evidence="7" id="KW-1185">Reference proteome</keyword>
<name>A0A9P0NTU4_ACAOB</name>
<dbReference type="CDD" id="cd03784">
    <property type="entry name" value="GT1_Gtf-like"/>
    <property type="match status" value="1"/>
</dbReference>
<reference evidence="6" key="1">
    <citation type="submission" date="2022-03" db="EMBL/GenBank/DDBJ databases">
        <authorList>
            <person name="Sayadi A."/>
        </authorList>
    </citation>
    <scope>NUCLEOTIDE SEQUENCE</scope>
</reference>
<dbReference type="GO" id="GO:0015020">
    <property type="term" value="F:glucuronosyltransferase activity"/>
    <property type="evidence" value="ECO:0007669"/>
    <property type="project" value="UniProtKB-EC"/>
</dbReference>
<sequence length="516" mass="59579">MKALLIFPLLWTVIDCANILAIFHMPSYSHQVVFQPIWRELSLRGHQVTVITSHPLNDPTLKNLTEIDVSALNLDIPKKMRLMHYIEKDQPIHVKVQKVVEVNYEIAEVLLSDKRVIGVYNNSASKFDLVLVQPYMPPTLFAIAAKLKLPFVGISSFGAFFPSYYAMGNPHPPSLYSDIYLPYHGRMTFSERLRSTLFYLWHRYYWTFHALPKCDQIAKKYLGHDLPYIGDIERNMSLLLLSNPILYERRPNVPTIIDLEMLHVKPVKPLPADLKQFLDNAKQGVIYFSLGSNVLSAGLTENLRKVLMEAFSELPYQVLWKFEDDKLPGKPKNVEIRKWIPQQDVLAHPNVKVFFTQTGLQSTEEAISRGVPMVGMPFISDQAWNIRRLVEEGAAVRLDHTTLTKEEVKNALLQVIKNPKYKENVLRLQKIWSDQPMKALDRAVWWIEYVIRHKGTRHLRSPTADVTWFEYLLVDVILVLLSAISLVIFALYRTVKFIFSKMTGGEPKKVKKSKRS</sequence>
<dbReference type="InterPro" id="IPR035595">
    <property type="entry name" value="UDP_glycos_trans_CS"/>
</dbReference>
<dbReference type="Pfam" id="PF00201">
    <property type="entry name" value="UDPGT"/>
    <property type="match status" value="1"/>
</dbReference>
<dbReference type="EMBL" id="CAKOFQ010006652">
    <property type="protein sequence ID" value="CAH1953716.1"/>
    <property type="molecule type" value="Genomic_DNA"/>
</dbReference>
<dbReference type="GO" id="GO:0016020">
    <property type="term" value="C:membrane"/>
    <property type="evidence" value="ECO:0007669"/>
    <property type="project" value="UniProtKB-SubCell"/>
</dbReference>
<accession>A0A9P0NTU4</accession>
<dbReference type="InterPro" id="IPR002213">
    <property type="entry name" value="UDP_glucos_trans"/>
</dbReference>
<proteinExistence type="inferred from homology"/>
<keyword evidence="5" id="KW-0812">Transmembrane</keyword>
<dbReference type="Proteomes" id="UP001152888">
    <property type="component" value="Unassembled WGS sequence"/>
</dbReference>
<dbReference type="EC" id="2.4.1.17" evidence="5"/>
<dbReference type="PROSITE" id="PS00375">
    <property type="entry name" value="UDPGT"/>
    <property type="match status" value="1"/>
</dbReference>
<keyword evidence="5" id="KW-0472">Membrane</keyword>
<dbReference type="AlphaFoldDB" id="A0A9P0NTU4"/>
<keyword evidence="2 4" id="KW-0328">Glycosyltransferase</keyword>
<dbReference type="SUPFAM" id="SSF53756">
    <property type="entry name" value="UDP-Glycosyltransferase/glycogen phosphorylase"/>
    <property type="match status" value="1"/>
</dbReference>
<dbReference type="PANTHER" id="PTHR48043">
    <property type="entry name" value="EG:EG0003.4 PROTEIN-RELATED"/>
    <property type="match status" value="1"/>
</dbReference>
<evidence type="ECO:0000313" key="7">
    <source>
        <dbReference type="Proteomes" id="UP001152888"/>
    </source>
</evidence>
<evidence type="ECO:0000256" key="3">
    <source>
        <dbReference type="ARBA" id="ARBA00022679"/>
    </source>
</evidence>
<evidence type="ECO:0000256" key="2">
    <source>
        <dbReference type="ARBA" id="ARBA00022676"/>
    </source>
</evidence>
<comment type="catalytic activity">
    <reaction evidence="5">
        <text>glucuronate acceptor + UDP-alpha-D-glucuronate = acceptor beta-D-glucuronoside + UDP + H(+)</text>
        <dbReference type="Rhea" id="RHEA:21032"/>
        <dbReference type="ChEBI" id="CHEBI:15378"/>
        <dbReference type="ChEBI" id="CHEBI:58052"/>
        <dbReference type="ChEBI" id="CHEBI:58223"/>
        <dbReference type="ChEBI" id="CHEBI:132367"/>
        <dbReference type="ChEBI" id="CHEBI:132368"/>
        <dbReference type="EC" id="2.4.1.17"/>
    </reaction>
</comment>
<feature type="chain" id="PRO_5040530307" description="UDP-glucuronosyltransferase" evidence="5">
    <location>
        <begin position="17"/>
        <end position="516"/>
    </location>
</feature>
<evidence type="ECO:0000256" key="5">
    <source>
        <dbReference type="RuleBase" id="RU362059"/>
    </source>
</evidence>
<keyword evidence="3 4" id="KW-0808">Transferase</keyword>
<gene>
    <name evidence="6" type="ORF">ACAOBT_LOCUS187</name>
</gene>
<evidence type="ECO:0000256" key="4">
    <source>
        <dbReference type="RuleBase" id="RU003718"/>
    </source>
</evidence>
<comment type="caution">
    <text evidence="6">The sequence shown here is derived from an EMBL/GenBank/DDBJ whole genome shotgun (WGS) entry which is preliminary data.</text>
</comment>
<protein>
    <recommendedName>
        <fullName evidence="5">UDP-glucuronosyltransferase</fullName>
        <ecNumber evidence="5">2.4.1.17</ecNumber>
    </recommendedName>
</protein>
<organism evidence="6 7">
    <name type="scientific">Acanthoscelides obtectus</name>
    <name type="common">Bean weevil</name>
    <name type="synonym">Bruchus obtectus</name>
    <dbReference type="NCBI Taxonomy" id="200917"/>
    <lineage>
        <taxon>Eukaryota</taxon>
        <taxon>Metazoa</taxon>
        <taxon>Ecdysozoa</taxon>
        <taxon>Arthropoda</taxon>
        <taxon>Hexapoda</taxon>
        <taxon>Insecta</taxon>
        <taxon>Pterygota</taxon>
        <taxon>Neoptera</taxon>
        <taxon>Endopterygota</taxon>
        <taxon>Coleoptera</taxon>
        <taxon>Polyphaga</taxon>
        <taxon>Cucujiformia</taxon>
        <taxon>Chrysomeloidea</taxon>
        <taxon>Chrysomelidae</taxon>
        <taxon>Bruchinae</taxon>
        <taxon>Bruchini</taxon>
        <taxon>Acanthoscelides</taxon>
    </lineage>
</organism>
<dbReference type="PANTHER" id="PTHR48043:SF159">
    <property type="entry name" value="EG:EG0003.4 PROTEIN-RELATED"/>
    <property type="match status" value="1"/>
</dbReference>
<feature type="transmembrane region" description="Helical" evidence="5">
    <location>
        <begin position="468"/>
        <end position="492"/>
    </location>
</feature>
<dbReference type="FunFam" id="3.40.50.2000:FF:000050">
    <property type="entry name" value="UDP-glucuronosyltransferase"/>
    <property type="match status" value="1"/>
</dbReference>
<keyword evidence="5" id="KW-1133">Transmembrane helix</keyword>
<keyword evidence="5" id="KW-0732">Signal</keyword>
<dbReference type="InterPro" id="IPR050271">
    <property type="entry name" value="UDP-glycosyltransferase"/>
</dbReference>
<evidence type="ECO:0000313" key="6">
    <source>
        <dbReference type="EMBL" id="CAH1953716.1"/>
    </source>
</evidence>
<dbReference type="Gene3D" id="3.40.50.2000">
    <property type="entry name" value="Glycogen Phosphorylase B"/>
    <property type="match status" value="2"/>
</dbReference>